<dbReference type="RefSeq" id="WP_008852919.1">
    <property type="nucleotide sequence ID" value="NZ_AGQV01000015.1"/>
</dbReference>
<dbReference type="Proteomes" id="UP000004949">
    <property type="component" value="Unassembled WGS sequence"/>
</dbReference>
<dbReference type="STRING" id="1088869.GMO_27780"/>
<evidence type="ECO:0000256" key="1">
    <source>
        <dbReference type="SAM" id="Phobius"/>
    </source>
</evidence>
<dbReference type="EMBL" id="AGQV01000015">
    <property type="protein sequence ID" value="EHH66959.1"/>
    <property type="molecule type" value="Genomic_DNA"/>
</dbReference>
<dbReference type="AlphaFoldDB" id="G6XMR0"/>
<feature type="transmembrane region" description="Helical" evidence="1">
    <location>
        <begin position="27"/>
        <end position="46"/>
    </location>
</feature>
<feature type="transmembrane region" description="Helical" evidence="1">
    <location>
        <begin position="88"/>
        <end position="118"/>
    </location>
</feature>
<evidence type="ECO:0000313" key="2">
    <source>
        <dbReference type="EMBL" id="EHH66959.1"/>
    </source>
</evidence>
<keyword evidence="1" id="KW-0812">Transmembrane</keyword>
<keyword evidence="1" id="KW-0472">Membrane</keyword>
<evidence type="ECO:0000313" key="3">
    <source>
        <dbReference type="Proteomes" id="UP000004949"/>
    </source>
</evidence>
<protein>
    <submittedName>
        <fullName evidence="2">Uncharacterized protein</fullName>
    </submittedName>
</protein>
<sequence length="163" mass="17712">MTGNSEDSFPTVKPFAPLPSWRYAFKYAGAIGIVSAIVVESELLAVPQGRPGFFLPQWIALTIFLGTLFIVPYALCVRHAQHYPVRMIYWIFWGMAGGVVGPILFIAIVELLVSGVALDDSTSFLQLLPSLEETFDSTLLLALLLAGVSIPLGALGGLLIWFL</sequence>
<feature type="transmembrane region" description="Helical" evidence="1">
    <location>
        <begin position="138"/>
        <end position="162"/>
    </location>
</feature>
<keyword evidence="3" id="KW-1185">Reference proteome</keyword>
<comment type="caution">
    <text evidence="2">The sequence shown here is derived from an EMBL/GenBank/DDBJ whole genome shotgun (WGS) entry which is preliminary data.</text>
</comment>
<proteinExistence type="predicted"/>
<dbReference type="PATRIC" id="fig|1088869.3.peg.2771"/>
<reference evidence="2 3" key="1">
    <citation type="submission" date="2011-10" db="EMBL/GenBank/DDBJ databases">
        <title>Genome sequence of Gluconobacter morbifer G707, isolated from Drosophila gut.</title>
        <authorList>
            <person name="Lee W.-J."/>
            <person name="Kim E.-K."/>
        </authorList>
    </citation>
    <scope>NUCLEOTIDE SEQUENCE [LARGE SCALE GENOMIC DNA]</scope>
    <source>
        <strain evidence="2 3">G707</strain>
    </source>
</reference>
<organism evidence="2 3">
    <name type="scientific">Gluconobacter morbifer G707</name>
    <dbReference type="NCBI Taxonomy" id="1088869"/>
    <lineage>
        <taxon>Bacteria</taxon>
        <taxon>Pseudomonadati</taxon>
        <taxon>Pseudomonadota</taxon>
        <taxon>Alphaproteobacteria</taxon>
        <taxon>Acetobacterales</taxon>
        <taxon>Acetobacteraceae</taxon>
        <taxon>Gluconobacter</taxon>
    </lineage>
</organism>
<accession>G6XMR0</accession>
<feature type="transmembrane region" description="Helical" evidence="1">
    <location>
        <begin position="58"/>
        <end position="76"/>
    </location>
</feature>
<name>G6XMR0_9PROT</name>
<keyword evidence="1" id="KW-1133">Transmembrane helix</keyword>
<gene>
    <name evidence="2" type="ORF">GMO_27780</name>
</gene>